<dbReference type="SUPFAM" id="SSF47598">
    <property type="entry name" value="Ribbon-helix-helix"/>
    <property type="match status" value="1"/>
</dbReference>
<evidence type="ECO:0000259" key="1">
    <source>
        <dbReference type="Pfam" id="PF22513"/>
    </source>
</evidence>
<protein>
    <recommendedName>
        <fullName evidence="1">Antitoxin FitA-like ribbon-helix-helix domain-containing protein</fullName>
    </recommendedName>
</protein>
<gene>
    <name evidence="2" type="ORF">GCM10011614_31080</name>
</gene>
<sequence>MGQLLIRNLDESVIAAWKRRADANGRSLQAELHAELTRAVSDQARANAIRALDAIRAGADMGKLERSSLDLLREDRDNS</sequence>
<evidence type="ECO:0000313" key="3">
    <source>
        <dbReference type="Proteomes" id="UP000648075"/>
    </source>
</evidence>
<reference evidence="2" key="2">
    <citation type="submission" date="2020-09" db="EMBL/GenBank/DDBJ databases">
        <authorList>
            <person name="Sun Q."/>
            <person name="Kim S."/>
        </authorList>
    </citation>
    <scope>NUCLEOTIDE SEQUENCE</scope>
    <source>
        <strain evidence="2">KCTC 32255</strain>
    </source>
</reference>
<name>A0A918PK53_9SPHN</name>
<dbReference type="InterPro" id="IPR053853">
    <property type="entry name" value="FitA-like_RHH"/>
</dbReference>
<dbReference type="InterPro" id="IPR010985">
    <property type="entry name" value="Ribbon_hlx_hlx"/>
</dbReference>
<comment type="caution">
    <text evidence="2">The sequence shown here is derived from an EMBL/GenBank/DDBJ whole genome shotgun (WGS) entry which is preliminary data.</text>
</comment>
<dbReference type="Proteomes" id="UP000648075">
    <property type="component" value="Unassembled WGS sequence"/>
</dbReference>
<reference evidence="2" key="1">
    <citation type="journal article" date="2014" name="Int. J. Syst. Evol. Microbiol.">
        <title>Complete genome sequence of Corynebacterium casei LMG S-19264T (=DSM 44701T), isolated from a smear-ripened cheese.</title>
        <authorList>
            <consortium name="US DOE Joint Genome Institute (JGI-PGF)"/>
            <person name="Walter F."/>
            <person name="Albersmeier A."/>
            <person name="Kalinowski J."/>
            <person name="Ruckert C."/>
        </authorList>
    </citation>
    <scope>NUCLEOTIDE SEQUENCE</scope>
    <source>
        <strain evidence="2">KCTC 32255</strain>
    </source>
</reference>
<dbReference type="EMBL" id="BMZA01000016">
    <property type="protein sequence ID" value="GGZ13803.1"/>
    <property type="molecule type" value="Genomic_DNA"/>
</dbReference>
<feature type="domain" description="Antitoxin FitA-like ribbon-helix-helix" evidence="1">
    <location>
        <begin position="3"/>
        <end position="40"/>
    </location>
</feature>
<evidence type="ECO:0000313" key="2">
    <source>
        <dbReference type="EMBL" id="GGZ13803.1"/>
    </source>
</evidence>
<dbReference type="GO" id="GO:0006355">
    <property type="term" value="P:regulation of DNA-templated transcription"/>
    <property type="evidence" value="ECO:0007669"/>
    <property type="project" value="InterPro"/>
</dbReference>
<dbReference type="AlphaFoldDB" id="A0A918PK53"/>
<proteinExistence type="predicted"/>
<accession>A0A918PK53</accession>
<keyword evidence="3" id="KW-1185">Reference proteome</keyword>
<dbReference type="Pfam" id="PF22513">
    <property type="entry name" value="FitA-like_RHH"/>
    <property type="match status" value="1"/>
</dbReference>
<organism evidence="2 3">
    <name type="scientific">Novosphingobium colocasiae</name>
    <dbReference type="NCBI Taxonomy" id="1256513"/>
    <lineage>
        <taxon>Bacteria</taxon>
        <taxon>Pseudomonadati</taxon>
        <taxon>Pseudomonadota</taxon>
        <taxon>Alphaproteobacteria</taxon>
        <taxon>Sphingomonadales</taxon>
        <taxon>Sphingomonadaceae</taxon>
        <taxon>Novosphingobium</taxon>
    </lineage>
</organism>
<dbReference type="RefSeq" id="WP_189622210.1">
    <property type="nucleotide sequence ID" value="NZ_BMZA01000016.1"/>
</dbReference>